<dbReference type="GO" id="GO:0008199">
    <property type="term" value="F:ferric iron binding"/>
    <property type="evidence" value="ECO:0007669"/>
    <property type="project" value="InterPro"/>
</dbReference>
<accession>A0A4S8Q5S4</accession>
<dbReference type="InterPro" id="IPR002177">
    <property type="entry name" value="DPS_DNA-bd"/>
</dbReference>
<evidence type="ECO:0000313" key="5">
    <source>
        <dbReference type="Proteomes" id="UP000308760"/>
    </source>
</evidence>
<organism evidence="4 5">
    <name type="scientific">Glycomyces buryatensis</name>
    <dbReference type="NCBI Taxonomy" id="2570927"/>
    <lineage>
        <taxon>Bacteria</taxon>
        <taxon>Bacillati</taxon>
        <taxon>Actinomycetota</taxon>
        <taxon>Actinomycetes</taxon>
        <taxon>Glycomycetales</taxon>
        <taxon>Glycomycetaceae</taxon>
        <taxon>Glycomyces</taxon>
    </lineage>
</organism>
<protein>
    <submittedName>
        <fullName evidence="4">DNA starvation/stationary phase protection protein</fullName>
    </submittedName>
</protein>
<sequence length="156" mass="16937">MSTVRSSLSDENRDTTAEALQGALVDLIDLSLVGKQAHWNVYGRNFRSLHLQLDDIVTSARNAADTVAERAIAIGVSADGRAATIADNTSMPKIREGQIADSEVVTLFIEAYTSIIGRMRERIAATESADPVSQDILIGITAELEKQSWMFQAELS</sequence>
<dbReference type="InterPro" id="IPR023188">
    <property type="entry name" value="DPS_DNA-bd_CS"/>
</dbReference>
<dbReference type="PROSITE" id="PS00818">
    <property type="entry name" value="DPS_1"/>
    <property type="match status" value="1"/>
</dbReference>
<dbReference type="InterPro" id="IPR008331">
    <property type="entry name" value="Ferritin_DPS_dom"/>
</dbReference>
<evidence type="ECO:0000259" key="3">
    <source>
        <dbReference type="Pfam" id="PF00210"/>
    </source>
</evidence>
<evidence type="ECO:0000313" key="4">
    <source>
        <dbReference type="EMBL" id="THV38591.1"/>
    </source>
</evidence>
<dbReference type="PANTHER" id="PTHR42932:SF2">
    <property type="entry name" value="DNA PROTECTION DURING STARVATION PROTEIN 1"/>
    <property type="match status" value="1"/>
</dbReference>
<name>A0A4S8Q5S4_9ACTN</name>
<evidence type="ECO:0000256" key="1">
    <source>
        <dbReference type="ARBA" id="ARBA00009497"/>
    </source>
</evidence>
<comment type="caution">
    <text evidence="4">The sequence shown here is derived from an EMBL/GenBank/DDBJ whole genome shotgun (WGS) entry which is preliminary data.</text>
</comment>
<dbReference type="EMBL" id="STGY01000067">
    <property type="protein sequence ID" value="THV38591.1"/>
    <property type="molecule type" value="Genomic_DNA"/>
</dbReference>
<feature type="domain" description="Ferritin/DPS" evidence="3">
    <location>
        <begin position="18"/>
        <end position="155"/>
    </location>
</feature>
<dbReference type="InterPro" id="IPR009078">
    <property type="entry name" value="Ferritin-like_SF"/>
</dbReference>
<dbReference type="CDD" id="cd01043">
    <property type="entry name" value="DPS"/>
    <property type="match status" value="1"/>
</dbReference>
<dbReference type="RefSeq" id="WP_136536175.1">
    <property type="nucleotide sequence ID" value="NZ_STGY01000067.1"/>
</dbReference>
<dbReference type="GO" id="GO:0016722">
    <property type="term" value="F:oxidoreductase activity, acting on metal ions"/>
    <property type="evidence" value="ECO:0007669"/>
    <property type="project" value="InterPro"/>
</dbReference>
<proteinExistence type="inferred from homology"/>
<reference evidence="4 5" key="2">
    <citation type="submission" date="2019-05" db="EMBL/GenBank/DDBJ databases">
        <title>Glycomyces buryatensis sp. nov.</title>
        <authorList>
            <person name="Nikitina E."/>
        </authorList>
    </citation>
    <scope>NUCLEOTIDE SEQUENCE [LARGE SCALE GENOMIC DNA]</scope>
    <source>
        <strain evidence="4 5">18</strain>
    </source>
</reference>
<gene>
    <name evidence="4" type="ORF">FAB82_19345</name>
</gene>
<dbReference type="Proteomes" id="UP000308760">
    <property type="component" value="Unassembled WGS sequence"/>
</dbReference>
<dbReference type="Gene3D" id="1.20.1260.10">
    <property type="match status" value="1"/>
</dbReference>
<dbReference type="SUPFAM" id="SSF47240">
    <property type="entry name" value="Ferritin-like"/>
    <property type="match status" value="1"/>
</dbReference>
<dbReference type="PRINTS" id="PR01346">
    <property type="entry name" value="HELNAPAPROT"/>
</dbReference>
<dbReference type="OrthoDB" id="9797687at2"/>
<dbReference type="AlphaFoldDB" id="A0A4S8Q5S4"/>
<comment type="similarity">
    <text evidence="1 2">Belongs to the Dps family.</text>
</comment>
<reference evidence="5" key="1">
    <citation type="submission" date="2019-04" db="EMBL/GenBank/DDBJ databases">
        <title>Nocardioides xinjiangensis sp. nov.</title>
        <authorList>
            <person name="Liu S."/>
        </authorList>
    </citation>
    <scope>NUCLEOTIDE SEQUENCE [LARGE SCALE GENOMIC DNA]</scope>
    <source>
        <strain evidence="5">18</strain>
    </source>
</reference>
<dbReference type="Pfam" id="PF00210">
    <property type="entry name" value="Ferritin"/>
    <property type="match status" value="1"/>
</dbReference>
<dbReference type="PANTHER" id="PTHR42932">
    <property type="entry name" value="GENERAL STRESS PROTEIN 20U"/>
    <property type="match status" value="1"/>
</dbReference>
<dbReference type="PIRSF" id="PIRSF005900">
    <property type="entry name" value="Dps"/>
    <property type="match status" value="1"/>
</dbReference>
<dbReference type="InterPro" id="IPR012347">
    <property type="entry name" value="Ferritin-like"/>
</dbReference>
<evidence type="ECO:0000256" key="2">
    <source>
        <dbReference type="RuleBase" id="RU003875"/>
    </source>
</evidence>
<keyword evidence="5" id="KW-1185">Reference proteome</keyword>